<dbReference type="EMBL" id="JALLPJ020000600">
    <property type="protein sequence ID" value="KAL3787688.1"/>
    <property type="molecule type" value="Genomic_DNA"/>
</dbReference>
<reference evidence="1 2" key="1">
    <citation type="submission" date="2024-10" db="EMBL/GenBank/DDBJ databases">
        <title>Updated reference genomes for cyclostephanoid diatoms.</title>
        <authorList>
            <person name="Roberts W.R."/>
            <person name="Alverson A.J."/>
        </authorList>
    </citation>
    <scope>NUCLEOTIDE SEQUENCE [LARGE SCALE GENOMIC DNA]</scope>
    <source>
        <strain evidence="1 2">AJA010-31</strain>
    </source>
</reference>
<dbReference type="PANTHER" id="PTHR47725:SF2">
    <property type="entry name" value="UBIQUITIN-LIKE DOMAIN-CONTAINING PROTEIN"/>
    <property type="match status" value="1"/>
</dbReference>
<dbReference type="PANTHER" id="PTHR47725">
    <property type="entry name" value="OS03G0364000 PROTEIN"/>
    <property type="match status" value="1"/>
</dbReference>
<evidence type="ECO:0000313" key="2">
    <source>
        <dbReference type="Proteomes" id="UP001530400"/>
    </source>
</evidence>
<accession>A0ABD3PHX2</accession>
<dbReference type="Gene3D" id="3.10.20.90">
    <property type="entry name" value="Phosphatidylinositol 3-kinase Catalytic Subunit, Chain A, domain 1"/>
    <property type="match status" value="1"/>
</dbReference>
<sequence length="97" mass="10913">MLLTSDLAMDDNDYIRIKNKKQTFFIPVCGKTTFLEVKTEISKALNESTSPDNMKLYREEKEMVDAGTCADQEMKCSDLLYVTFDGEALDGVKNSGN</sequence>
<dbReference type="InterPro" id="IPR029071">
    <property type="entry name" value="Ubiquitin-like_domsf"/>
</dbReference>
<comment type="caution">
    <text evidence="1">The sequence shown here is derived from an EMBL/GenBank/DDBJ whole genome shotgun (WGS) entry which is preliminary data.</text>
</comment>
<proteinExistence type="predicted"/>
<keyword evidence="2" id="KW-1185">Reference proteome</keyword>
<organism evidence="1 2">
    <name type="scientific">Cyclotella atomus</name>
    <dbReference type="NCBI Taxonomy" id="382360"/>
    <lineage>
        <taxon>Eukaryota</taxon>
        <taxon>Sar</taxon>
        <taxon>Stramenopiles</taxon>
        <taxon>Ochrophyta</taxon>
        <taxon>Bacillariophyta</taxon>
        <taxon>Coscinodiscophyceae</taxon>
        <taxon>Thalassiosirophycidae</taxon>
        <taxon>Stephanodiscales</taxon>
        <taxon>Stephanodiscaceae</taxon>
        <taxon>Cyclotella</taxon>
    </lineage>
</organism>
<dbReference type="SUPFAM" id="SSF54236">
    <property type="entry name" value="Ubiquitin-like"/>
    <property type="match status" value="1"/>
</dbReference>
<evidence type="ECO:0008006" key="3">
    <source>
        <dbReference type="Google" id="ProtNLM"/>
    </source>
</evidence>
<protein>
    <recommendedName>
        <fullName evidence="3">Ubiquitin-like domain-containing protein</fullName>
    </recommendedName>
</protein>
<dbReference type="Proteomes" id="UP001530400">
    <property type="component" value="Unassembled WGS sequence"/>
</dbReference>
<dbReference type="AlphaFoldDB" id="A0ABD3PHX2"/>
<gene>
    <name evidence="1" type="ORF">ACHAWO_000488</name>
</gene>
<name>A0ABD3PHX2_9STRA</name>
<evidence type="ECO:0000313" key="1">
    <source>
        <dbReference type="EMBL" id="KAL3787688.1"/>
    </source>
</evidence>